<dbReference type="EMBL" id="KB456268">
    <property type="protein sequence ID" value="EMF10008.1"/>
    <property type="molecule type" value="Genomic_DNA"/>
</dbReference>
<dbReference type="GO" id="GO:0005506">
    <property type="term" value="F:iron ion binding"/>
    <property type="evidence" value="ECO:0007669"/>
    <property type="project" value="InterPro"/>
</dbReference>
<dbReference type="OrthoDB" id="121380at2759"/>
<evidence type="ECO:0000313" key="3">
    <source>
        <dbReference type="Proteomes" id="UP000016931"/>
    </source>
</evidence>
<dbReference type="SUPFAM" id="SSF49482">
    <property type="entry name" value="Aromatic compound dioxygenase"/>
    <property type="match status" value="1"/>
</dbReference>
<organism evidence="2 3">
    <name type="scientific">Sphaerulina musiva (strain SO2202)</name>
    <name type="common">Poplar stem canker fungus</name>
    <name type="synonym">Septoria musiva</name>
    <dbReference type="NCBI Taxonomy" id="692275"/>
    <lineage>
        <taxon>Eukaryota</taxon>
        <taxon>Fungi</taxon>
        <taxon>Dikarya</taxon>
        <taxon>Ascomycota</taxon>
        <taxon>Pezizomycotina</taxon>
        <taxon>Dothideomycetes</taxon>
        <taxon>Dothideomycetidae</taxon>
        <taxon>Mycosphaerellales</taxon>
        <taxon>Mycosphaerellaceae</taxon>
        <taxon>Sphaerulina</taxon>
    </lineage>
</organism>
<feature type="chain" id="PRO_5004032744" evidence="1">
    <location>
        <begin position="21"/>
        <end position="358"/>
    </location>
</feature>
<dbReference type="CDD" id="cd03457">
    <property type="entry name" value="intradiol_dioxygenase_like"/>
    <property type="match status" value="1"/>
</dbReference>
<reference evidence="2 3" key="1">
    <citation type="journal article" date="2012" name="PLoS Pathog.">
        <title>Diverse lifestyles and strategies of plant pathogenesis encoded in the genomes of eighteen Dothideomycetes fungi.</title>
        <authorList>
            <person name="Ohm R.A."/>
            <person name="Feau N."/>
            <person name="Henrissat B."/>
            <person name="Schoch C.L."/>
            <person name="Horwitz B.A."/>
            <person name="Barry K.W."/>
            <person name="Condon B.J."/>
            <person name="Copeland A.C."/>
            <person name="Dhillon B."/>
            <person name="Glaser F."/>
            <person name="Hesse C.N."/>
            <person name="Kosti I."/>
            <person name="LaButti K."/>
            <person name="Lindquist E.A."/>
            <person name="Lucas S."/>
            <person name="Salamov A.A."/>
            <person name="Bradshaw R.E."/>
            <person name="Ciuffetti L."/>
            <person name="Hamelin R.C."/>
            <person name="Kema G.H.J."/>
            <person name="Lawrence C."/>
            <person name="Scott J.A."/>
            <person name="Spatafora J.W."/>
            <person name="Turgeon B.G."/>
            <person name="de Wit P.J.G.M."/>
            <person name="Zhong S."/>
            <person name="Goodwin S.B."/>
            <person name="Grigoriev I.V."/>
        </authorList>
    </citation>
    <scope>NUCLEOTIDE SEQUENCE [LARGE SCALE GENOMIC DNA]</scope>
    <source>
        <strain evidence="2 3">SO2202</strain>
    </source>
</reference>
<keyword evidence="2" id="KW-0560">Oxidoreductase</keyword>
<dbReference type="RefSeq" id="XP_016758129.1">
    <property type="nucleotide sequence ID" value="XM_016909926.1"/>
</dbReference>
<dbReference type="Gene3D" id="2.60.130.10">
    <property type="entry name" value="Aromatic compound dioxygenase"/>
    <property type="match status" value="1"/>
</dbReference>
<accession>M3D0L3</accession>
<evidence type="ECO:0000313" key="2">
    <source>
        <dbReference type="EMBL" id="EMF10008.1"/>
    </source>
</evidence>
<dbReference type="eggNOG" id="ENOG502QWMN">
    <property type="taxonomic scope" value="Eukaryota"/>
</dbReference>
<sequence>MHTPAVLAATLLLSSASVLGKLYFTARNVVWPVLIAAAHPGGHAYPDSGLLAKRAEKTARCANAVGAMKQKRHQMRKREQAAQELAKRGNVTTFAIHAEAPHYDFIKNDTCILYPETTQGPYWYPPSQLLTQDMAQDQAGVPFELDIGVIDMATCEPLENALISLWHCNATGSYSSYTGRDPNTPFLTLLEQLGITDPSNYTDFQFLATDTTTWLRGMWPTDASGATSFKTIVPGFYIDRSLHIHAQVHTNWSVTVNGTIDHSSVVETGQIFIDEPLSAQIMAMEPYASHTEIERLKNSGDGIYAQQAQSGAMPFVDTEPLDGVDYANGVLGYITLVCHFSKSRWLSIFQEKIFANLV</sequence>
<feature type="signal peptide" evidence="1">
    <location>
        <begin position="1"/>
        <end position="20"/>
    </location>
</feature>
<dbReference type="GeneID" id="27907063"/>
<dbReference type="PANTHER" id="PTHR34315:SF1">
    <property type="entry name" value="INTRADIOL RING-CLEAVAGE DIOXYGENASES DOMAIN-CONTAINING PROTEIN-RELATED"/>
    <property type="match status" value="1"/>
</dbReference>
<dbReference type="PANTHER" id="PTHR34315">
    <property type="match status" value="1"/>
</dbReference>
<keyword evidence="2" id="KW-0223">Dioxygenase</keyword>
<dbReference type="Proteomes" id="UP000016931">
    <property type="component" value="Unassembled WGS sequence"/>
</dbReference>
<gene>
    <name evidence="2" type="ORF">SEPMUDRAFT_71018</name>
</gene>
<dbReference type="OMA" id="HAQVHTN"/>
<name>M3D0L3_SPHMS</name>
<protein>
    <submittedName>
        <fullName evidence="2">Aromatic compound dioxygenase</fullName>
    </submittedName>
</protein>
<dbReference type="STRING" id="692275.M3D0L3"/>
<keyword evidence="3" id="KW-1185">Reference proteome</keyword>
<evidence type="ECO:0000256" key="1">
    <source>
        <dbReference type="SAM" id="SignalP"/>
    </source>
</evidence>
<proteinExistence type="predicted"/>
<keyword evidence="1" id="KW-0732">Signal</keyword>
<dbReference type="GO" id="GO:0016702">
    <property type="term" value="F:oxidoreductase activity, acting on single donors with incorporation of molecular oxygen, incorporation of two atoms of oxygen"/>
    <property type="evidence" value="ECO:0007669"/>
    <property type="project" value="InterPro"/>
</dbReference>
<dbReference type="AlphaFoldDB" id="M3D0L3"/>
<dbReference type="HOGENOM" id="CLU_027719_1_0_1"/>
<dbReference type="InterPro" id="IPR015889">
    <property type="entry name" value="Intradiol_dOase_core"/>
</dbReference>